<dbReference type="Proteomes" id="UP000244855">
    <property type="component" value="Unassembled WGS sequence"/>
</dbReference>
<organism evidence="1 2">
    <name type="scientific">Periconia macrospinosa</name>
    <dbReference type="NCBI Taxonomy" id="97972"/>
    <lineage>
        <taxon>Eukaryota</taxon>
        <taxon>Fungi</taxon>
        <taxon>Dikarya</taxon>
        <taxon>Ascomycota</taxon>
        <taxon>Pezizomycotina</taxon>
        <taxon>Dothideomycetes</taxon>
        <taxon>Pleosporomycetidae</taxon>
        <taxon>Pleosporales</taxon>
        <taxon>Massarineae</taxon>
        <taxon>Periconiaceae</taxon>
        <taxon>Periconia</taxon>
    </lineage>
</organism>
<evidence type="ECO:0000313" key="1">
    <source>
        <dbReference type="EMBL" id="PVH90658.1"/>
    </source>
</evidence>
<proteinExistence type="predicted"/>
<keyword evidence="2" id="KW-1185">Reference proteome</keyword>
<gene>
    <name evidence="1" type="ORF">DM02DRAFT_664822</name>
</gene>
<feature type="non-terminal residue" evidence="1">
    <location>
        <position position="78"/>
    </location>
</feature>
<feature type="non-terminal residue" evidence="1">
    <location>
        <position position="1"/>
    </location>
</feature>
<accession>A0A2V1CY45</accession>
<dbReference type="AlphaFoldDB" id="A0A2V1CY45"/>
<evidence type="ECO:0000313" key="2">
    <source>
        <dbReference type="Proteomes" id="UP000244855"/>
    </source>
</evidence>
<name>A0A2V1CY45_9PLEO</name>
<sequence length="78" mass="9046">AEEDADDGSDDEELDTEVEEILEAIALYRNEGPAKPKHTKQTKKLWRREGEFWQEYGRKIQKRTGISPEEQLRACDPA</sequence>
<protein>
    <submittedName>
        <fullName evidence="1">Uncharacterized protein</fullName>
    </submittedName>
</protein>
<reference evidence="1 2" key="1">
    <citation type="journal article" date="2018" name="Sci. Rep.">
        <title>Comparative genomics provides insights into the lifestyle and reveals functional heterogeneity of dark septate endophytic fungi.</title>
        <authorList>
            <person name="Knapp D.G."/>
            <person name="Nemeth J.B."/>
            <person name="Barry K."/>
            <person name="Hainaut M."/>
            <person name="Henrissat B."/>
            <person name="Johnson J."/>
            <person name="Kuo A."/>
            <person name="Lim J.H.P."/>
            <person name="Lipzen A."/>
            <person name="Nolan M."/>
            <person name="Ohm R.A."/>
            <person name="Tamas L."/>
            <person name="Grigoriev I.V."/>
            <person name="Spatafora J.W."/>
            <person name="Nagy L.G."/>
            <person name="Kovacs G.M."/>
        </authorList>
    </citation>
    <scope>NUCLEOTIDE SEQUENCE [LARGE SCALE GENOMIC DNA]</scope>
    <source>
        <strain evidence="1 2">DSE2036</strain>
    </source>
</reference>
<dbReference type="EMBL" id="KZ806167">
    <property type="protein sequence ID" value="PVH90658.1"/>
    <property type="molecule type" value="Genomic_DNA"/>
</dbReference>